<evidence type="ECO:0000259" key="1">
    <source>
        <dbReference type="Pfam" id="PF00501"/>
    </source>
</evidence>
<dbReference type="InterPro" id="IPR050237">
    <property type="entry name" value="ATP-dep_AMP-bd_enzyme"/>
</dbReference>
<dbReference type="EC" id="6.2.1.3" evidence="3"/>
<evidence type="ECO:0000313" key="4">
    <source>
        <dbReference type="Proteomes" id="UP001166291"/>
    </source>
</evidence>
<dbReference type="RefSeq" id="WP_219043939.1">
    <property type="nucleotide sequence ID" value="NZ_JAHWDQ010000003.1"/>
</dbReference>
<feature type="domain" description="AMP-dependent synthetase/ligase" evidence="1">
    <location>
        <begin position="8"/>
        <end position="379"/>
    </location>
</feature>
<dbReference type="InterPro" id="IPR025110">
    <property type="entry name" value="AMP-bd_C"/>
</dbReference>
<protein>
    <submittedName>
        <fullName evidence="3">Long-chain-fatty-acid--CoA ligase</fullName>
        <ecNumber evidence="3">6.2.1.3</ecNumber>
    </submittedName>
</protein>
<organism evidence="3 4">
    <name type="scientific">Zhongshania aquimaris</name>
    <dbReference type="NCBI Taxonomy" id="2857107"/>
    <lineage>
        <taxon>Bacteria</taxon>
        <taxon>Pseudomonadati</taxon>
        <taxon>Pseudomonadota</taxon>
        <taxon>Gammaproteobacteria</taxon>
        <taxon>Cellvibrionales</taxon>
        <taxon>Spongiibacteraceae</taxon>
        <taxon>Zhongshania</taxon>
    </lineage>
</organism>
<keyword evidence="4" id="KW-1185">Reference proteome</keyword>
<dbReference type="GO" id="GO:0004467">
    <property type="term" value="F:long-chain fatty acid-CoA ligase activity"/>
    <property type="evidence" value="ECO:0007669"/>
    <property type="project" value="UniProtKB-EC"/>
</dbReference>
<reference evidence="3" key="1">
    <citation type="submission" date="2021-07" db="EMBL/GenBank/DDBJ databases">
        <title>Zhongshania sp. CAU 1632 isolated from seawater.</title>
        <authorList>
            <person name="Kim W."/>
        </authorList>
    </citation>
    <scope>NUCLEOTIDE SEQUENCE</scope>
    <source>
        <strain evidence="3">CAU 1632</strain>
    </source>
</reference>
<keyword evidence="3" id="KW-0436">Ligase</keyword>
<proteinExistence type="predicted"/>
<gene>
    <name evidence="3" type="ORF">KXJ70_13010</name>
</gene>
<feature type="domain" description="AMP-binding enzyme C-terminal" evidence="2">
    <location>
        <begin position="429"/>
        <end position="504"/>
    </location>
</feature>
<dbReference type="EMBL" id="JAHWDQ010000003">
    <property type="protein sequence ID" value="MBW2941709.1"/>
    <property type="molecule type" value="Genomic_DNA"/>
</dbReference>
<accession>A0ABS6VTR7</accession>
<name>A0ABS6VTR7_9GAMM</name>
<dbReference type="PANTHER" id="PTHR43767">
    <property type="entry name" value="LONG-CHAIN-FATTY-ACID--COA LIGASE"/>
    <property type="match status" value="1"/>
</dbReference>
<dbReference type="Pfam" id="PF00501">
    <property type="entry name" value="AMP-binding"/>
    <property type="match status" value="1"/>
</dbReference>
<evidence type="ECO:0000313" key="3">
    <source>
        <dbReference type="EMBL" id="MBW2941709.1"/>
    </source>
</evidence>
<dbReference type="Pfam" id="PF13193">
    <property type="entry name" value="AMP-binding_C"/>
    <property type="match status" value="1"/>
</dbReference>
<evidence type="ECO:0000259" key="2">
    <source>
        <dbReference type="Pfam" id="PF13193"/>
    </source>
</evidence>
<dbReference type="PANTHER" id="PTHR43767:SF1">
    <property type="entry name" value="NONRIBOSOMAL PEPTIDE SYNTHASE PES1 (EUROFUNG)-RELATED"/>
    <property type="match status" value="1"/>
</dbReference>
<dbReference type="Proteomes" id="UP001166291">
    <property type="component" value="Unassembled WGS sequence"/>
</dbReference>
<sequence>MLVHQFFDFHCQRKPDSLCLIFAGKHYSYRDISHQSEQLARSLRSEGLEHGDRVAVLCENCPEYLSLMMACSRIGAVLVPINYRLAPAEVLFVLQDTKTKLLLAPDGKLTELVEGLRPLISGLTVISTTEQGDYNWQNWLEHGAANTAEANFSKSDPNTYSAFLQLYTSGTTGNPKGVVISHHNIIALYIMSQTSLPVKSGVGTRDLVCAPNFHIGGSGTLLLPILAGASVVLHSSFNPVAIVDDLEQLQIDNMFIVPAMIMAIIEYVPNIEQRDFSHLKQLLYGASPISTGLLEKATSIFKCDFYQCYGMTETTGTVVSLSPADHALALNGRPELLQSCGRPLAGVEVKVINKQGEALARGQTGELLIRSESNMQGYFNLEQASRDTVIDGWVHTGDSAMIDEDGYIFLRDRIKDMIVSGGENIYPIEIENVLSKHSAITDVAVVGIPDDKYGETPLACVVCATGQTLTIEELITFCRDQLAGYKIPRRLEFYEALPRNPSGKILKKTLREPYWENRERKIN</sequence>
<dbReference type="NCBIfam" id="NF004837">
    <property type="entry name" value="PRK06187.1"/>
    <property type="match status" value="1"/>
</dbReference>
<comment type="caution">
    <text evidence="3">The sequence shown here is derived from an EMBL/GenBank/DDBJ whole genome shotgun (WGS) entry which is preliminary data.</text>
</comment>
<dbReference type="InterPro" id="IPR000873">
    <property type="entry name" value="AMP-dep_synth/lig_dom"/>
</dbReference>